<evidence type="ECO:0000313" key="1">
    <source>
        <dbReference type="EMBL" id="KAF2469267.1"/>
    </source>
</evidence>
<evidence type="ECO:0000313" key="2">
    <source>
        <dbReference type="Proteomes" id="UP000799755"/>
    </source>
</evidence>
<sequence length="447" mass="47244">MAFTDDGVKAKLSALNETQESIVTCSQWIMFHRRHADRIALIWLQRVKETPPNKKLNLVYLCNEIVQQGRIRKKPEFLEAYSPIIVEATAVAYKGSGSDIQGKIRRVVEVWRQRQIFAPGIQDEIEKALDEIDRSRSNRKPALGGSLFSGSSVPPELSSVAPLATTLQKAELHAKPTIATANETYDKVTHPDYDATPQLHAAALAALVHKLATAEYAVSESIKARHALISGLEKLLEANKAKLSAEEVQKADLSARKTAVEGRRAEVERALLANLSASETAAISKAPLAVNSTPQPASLAPERPDIEELTPPPMESFTPVGSPKPDVPDDVFPAPISHPIEPVTVPALPGVSAVSAILASVPATVISASNPSPAPAPGADLLSSLTNARADDGSNGSHSYGAGAGGGGGGVSYKKRKMSRSAAEDEYAAFAGDGDMDGIDADVGGLI</sequence>
<protein>
    <submittedName>
        <fullName evidence="1">DUF618-domain-containing protein</fullName>
    </submittedName>
</protein>
<comment type="caution">
    <text evidence="1">The sequence shown here is derived from an EMBL/GenBank/DDBJ whole genome shotgun (WGS) entry which is preliminary data.</text>
</comment>
<accession>A0ACB6QT58</accession>
<gene>
    <name evidence="1" type="ORF">BDR25DRAFT_288747</name>
</gene>
<name>A0ACB6QT58_9PLEO</name>
<dbReference type="Proteomes" id="UP000799755">
    <property type="component" value="Unassembled WGS sequence"/>
</dbReference>
<organism evidence="1 2">
    <name type="scientific">Lindgomyces ingoldianus</name>
    <dbReference type="NCBI Taxonomy" id="673940"/>
    <lineage>
        <taxon>Eukaryota</taxon>
        <taxon>Fungi</taxon>
        <taxon>Dikarya</taxon>
        <taxon>Ascomycota</taxon>
        <taxon>Pezizomycotina</taxon>
        <taxon>Dothideomycetes</taxon>
        <taxon>Pleosporomycetidae</taxon>
        <taxon>Pleosporales</taxon>
        <taxon>Lindgomycetaceae</taxon>
        <taxon>Lindgomyces</taxon>
    </lineage>
</organism>
<dbReference type="EMBL" id="MU003512">
    <property type="protein sequence ID" value="KAF2469267.1"/>
    <property type="molecule type" value="Genomic_DNA"/>
</dbReference>
<reference evidence="1" key="1">
    <citation type="journal article" date="2020" name="Stud. Mycol.">
        <title>101 Dothideomycetes genomes: a test case for predicting lifestyles and emergence of pathogens.</title>
        <authorList>
            <person name="Haridas S."/>
            <person name="Albert R."/>
            <person name="Binder M."/>
            <person name="Bloem J."/>
            <person name="Labutti K."/>
            <person name="Salamov A."/>
            <person name="Andreopoulos B."/>
            <person name="Baker S."/>
            <person name="Barry K."/>
            <person name="Bills G."/>
            <person name="Bluhm B."/>
            <person name="Cannon C."/>
            <person name="Castanera R."/>
            <person name="Culley D."/>
            <person name="Daum C."/>
            <person name="Ezra D."/>
            <person name="Gonzalez J."/>
            <person name="Henrissat B."/>
            <person name="Kuo A."/>
            <person name="Liang C."/>
            <person name="Lipzen A."/>
            <person name="Lutzoni F."/>
            <person name="Magnuson J."/>
            <person name="Mondo S."/>
            <person name="Nolan M."/>
            <person name="Ohm R."/>
            <person name="Pangilinan J."/>
            <person name="Park H.-J."/>
            <person name="Ramirez L."/>
            <person name="Alfaro M."/>
            <person name="Sun H."/>
            <person name="Tritt A."/>
            <person name="Yoshinaga Y."/>
            <person name="Zwiers L.-H."/>
            <person name="Turgeon B."/>
            <person name="Goodwin S."/>
            <person name="Spatafora J."/>
            <person name="Crous P."/>
            <person name="Grigoriev I."/>
        </authorList>
    </citation>
    <scope>NUCLEOTIDE SEQUENCE</scope>
    <source>
        <strain evidence="1">ATCC 200398</strain>
    </source>
</reference>
<keyword evidence="2" id="KW-1185">Reference proteome</keyword>
<proteinExistence type="predicted"/>